<sequence length="156" mass="16860">MPRQQKKKSSRQATPHRRQLPLSPLRRRAKPSPRLAAAATRGHISRASTTRAPLLLRHHDCQHLRPPSPPGRIATATAAIFVLLGATTTLRAPPPRAAKPARTTPVGGSGAAASGGSRVVERRRRLHLARAAAAACHCSCSRHRGEENHKLFSMAR</sequence>
<evidence type="ECO:0000313" key="3">
    <source>
        <dbReference type="Proteomes" id="UP000006591"/>
    </source>
</evidence>
<feature type="compositionally biased region" description="Low complexity" evidence="1">
    <location>
        <begin position="98"/>
        <end position="117"/>
    </location>
</feature>
<dbReference type="HOGENOM" id="CLU_1689518_0_0_1"/>
<feature type="compositionally biased region" description="Basic residues" evidence="1">
    <location>
        <begin position="1"/>
        <end position="31"/>
    </location>
</feature>
<feature type="region of interest" description="Disordered" evidence="1">
    <location>
        <begin position="91"/>
        <end position="119"/>
    </location>
</feature>
<accession>A0A0E0J8X8</accession>
<evidence type="ECO:0000313" key="2">
    <source>
        <dbReference type="EnsemblPlants" id="ONIVA12G08200.1"/>
    </source>
</evidence>
<protein>
    <submittedName>
        <fullName evidence="2">Uncharacterized protein</fullName>
    </submittedName>
</protein>
<dbReference type="AlphaFoldDB" id="A0A0E0J8X8"/>
<organism evidence="2">
    <name type="scientific">Oryza nivara</name>
    <name type="common">Indian wild rice</name>
    <name type="synonym">Oryza sativa f. spontanea</name>
    <dbReference type="NCBI Taxonomy" id="4536"/>
    <lineage>
        <taxon>Eukaryota</taxon>
        <taxon>Viridiplantae</taxon>
        <taxon>Streptophyta</taxon>
        <taxon>Embryophyta</taxon>
        <taxon>Tracheophyta</taxon>
        <taxon>Spermatophyta</taxon>
        <taxon>Magnoliopsida</taxon>
        <taxon>Liliopsida</taxon>
        <taxon>Poales</taxon>
        <taxon>Poaceae</taxon>
        <taxon>BOP clade</taxon>
        <taxon>Oryzoideae</taxon>
        <taxon>Oryzeae</taxon>
        <taxon>Oryzinae</taxon>
        <taxon>Oryza</taxon>
    </lineage>
</organism>
<dbReference type="EnsemblPlants" id="ONIVA12G08200.1">
    <property type="protein sequence ID" value="ONIVA12G08200.1"/>
    <property type="gene ID" value="ONIVA12G08200"/>
</dbReference>
<keyword evidence="3" id="KW-1185">Reference proteome</keyword>
<name>A0A0E0J8X8_ORYNI</name>
<feature type="region of interest" description="Disordered" evidence="1">
    <location>
        <begin position="1"/>
        <end position="49"/>
    </location>
</feature>
<reference evidence="2" key="1">
    <citation type="submission" date="2015-04" db="UniProtKB">
        <authorList>
            <consortium name="EnsemblPlants"/>
        </authorList>
    </citation>
    <scope>IDENTIFICATION</scope>
    <source>
        <strain evidence="2">SL10</strain>
    </source>
</reference>
<dbReference type="Proteomes" id="UP000006591">
    <property type="component" value="Chromosome 12"/>
</dbReference>
<reference evidence="2" key="2">
    <citation type="submission" date="2018-04" db="EMBL/GenBank/DDBJ databases">
        <title>OnivRS2 (Oryza nivara Reference Sequence Version 2).</title>
        <authorList>
            <person name="Zhang J."/>
            <person name="Kudrna D."/>
            <person name="Lee S."/>
            <person name="Talag J."/>
            <person name="Rajasekar S."/>
            <person name="Welchert J."/>
            <person name="Hsing Y.-I."/>
            <person name="Wing R.A."/>
        </authorList>
    </citation>
    <scope>NUCLEOTIDE SEQUENCE [LARGE SCALE GENOMIC DNA]</scope>
    <source>
        <strain evidence="2">SL10</strain>
    </source>
</reference>
<dbReference type="Gramene" id="ONIVA12G08200.1">
    <property type="protein sequence ID" value="ONIVA12G08200.1"/>
    <property type="gene ID" value="ONIVA12G08200"/>
</dbReference>
<evidence type="ECO:0000256" key="1">
    <source>
        <dbReference type="SAM" id="MobiDB-lite"/>
    </source>
</evidence>
<proteinExistence type="predicted"/>